<dbReference type="PANTHER" id="PTHR39338">
    <property type="entry name" value="BLL5662 PROTEIN-RELATED"/>
    <property type="match status" value="1"/>
</dbReference>
<dbReference type="RefSeq" id="WP_264944645.1">
    <property type="nucleotide sequence ID" value="NZ_JAPDRA010000005.1"/>
</dbReference>
<protein>
    <submittedName>
        <fullName evidence="1">VWA domain-containing protein</fullName>
    </submittedName>
</protein>
<dbReference type="EMBL" id="JBHTJG010000005">
    <property type="protein sequence ID" value="MFD0947030.1"/>
    <property type="molecule type" value="Genomic_DNA"/>
</dbReference>
<accession>A0ABW3H6C3</accession>
<proteinExistence type="predicted"/>
<evidence type="ECO:0000313" key="1">
    <source>
        <dbReference type="EMBL" id="MFD0947030.1"/>
    </source>
</evidence>
<sequence>MFFSFIDELRAAGIQASMKEHLVLLEALDRDVIARTPEAFYYLARATFVKDEGLLDRFDQVFAKVFRGISSSYGVAPAEVPEDWLKAIAEKFLTPEEMEKIQSLGSWDEIMETLKQRLEEQQGRHQGGSKWIGTGGTSPFGNSGYNPEGVRIGGESKHKRAIKVWEGREYRNLDSTKELGTRNIKVALRRLRRFAREGAAEELDLDATIEGTARQGWLDIHMRPERHNAVKLLLFLDVGGSMDPHIKLCEELFSAATSEFKNLEFFYFHNCLYEGVWKDNRRRFTERTPTWDVLHKYGHDYKVIFVGDAAMSAYEISHPGGSVEHFNEEPGAVWMQRVTNTYPAAVWLNPVAEAHWGYSQSTRLIRELMQDRMYPLSLQGLDDAMRELSRKR</sequence>
<reference evidence="2" key="1">
    <citation type="journal article" date="2019" name="Int. J. Syst. Evol. Microbiol.">
        <title>The Global Catalogue of Microorganisms (GCM) 10K type strain sequencing project: providing services to taxonomists for standard genome sequencing and annotation.</title>
        <authorList>
            <consortium name="The Broad Institute Genomics Platform"/>
            <consortium name="The Broad Institute Genome Sequencing Center for Infectious Disease"/>
            <person name="Wu L."/>
            <person name="Ma J."/>
        </authorList>
    </citation>
    <scope>NUCLEOTIDE SEQUENCE [LARGE SCALE GENOMIC DNA]</scope>
    <source>
        <strain evidence="2">CCUG 62982</strain>
    </source>
</reference>
<organism evidence="1 2">
    <name type="scientific">Sphingomonas canadensis</name>
    <dbReference type="NCBI Taxonomy" id="1219257"/>
    <lineage>
        <taxon>Bacteria</taxon>
        <taxon>Pseudomonadati</taxon>
        <taxon>Pseudomonadota</taxon>
        <taxon>Alphaproteobacteria</taxon>
        <taxon>Sphingomonadales</taxon>
        <taxon>Sphingomonadaceae</taxon>
        <taxon>Sphingomonas</taxon>
    </lineage>
</organism>
<dbReference type="Pfam" id="PF05762">
    <property type="entry name" value="VWA_CoxE"/>
    <property type="match status" value="1"/>
</dbReference>
<keyword evidence="2" id="KW-1185">Reference proteome</keyword>
<dbReference type="Proteomes" id="UP001596977">
    <property type="component" value="Unassembled WGS sequence"/>
</dbReference>
<comment type="caution">
    <text evidence="1">The sequence shown here is derived from an EMBL/GenBank/DDBJ whole genome shotgun (WGS) entry which is preliminary data.</text>
</comment>
<gene>
    <name evidence="1" type="ORF">ACFQ1E_11835</name>
</gene>
<dbReference type="InterPro" id="IPR008912">
    <property type="entry name" value="Uncharacterised_CoxE"/>
</dbReference>
<evidence type="ECO:0000313" key="2">
    <source>
        <dbReference type="Proteomes" id="UP001596977"/>
    </source>
</evidence>
<name>A0ABW3H6C3_9SPHN</name>
<dbReference type="PANTHER" id="PTHR39338:SF7">
    <property type="entry name" value="BLL6692 PROTEIN"/>
    <property type="match status" value="1"/>
</dbReference>